<dbReference type="EMBL" id="BAABEY010000033">
    <property type="protein sequence ID" value="GAA4445274.1"/>
    <property type="molecule type" value="Genomic_DNA"/>
</dbReference>
<sequence>MKTRYLIYFAMALFVTSCKESQTPDLVHETSGSTNQSKEKVPPGAMSQQEYEKMIAKKLKGARTAAYTEHGPFTTPTTTETEIPGPDGRWNVWKEVFLGMPGWADGIYFCRYYEHAVMITLPPGASILPSSITAANYGYVGSAPPNPLTPSATSLYSYTYYPATNQYKLVVHTLLAKWNTLGQDINPGNWRHPAMFTNTTFTYKYFTL</sequence>
<evidence type="ECO:0000313" key="2">
    <source>
        <dbReference type="EMBL" id="GAA4445274.1"/>
    </source>
</evidence>
<accession>A0ABP8MAB2</accession>
<name>A0ABP8MAB2_9BACT</name>
<dbReference type="Proteomes" id="UP001501508">
    <property type="component" value="Unassembled WGS sequence"/>
</dbReference>
<protein>
    <submittedName>
        <fullName evidence="2">Uncharacterized protein</fullName>
    </submittedName>
</protein>
<organism evidence="2 3">
    <name type="scientific">Ravibacter arvi</name>
    <dbReference type="NCBI Taxonomy" id="2051041"/>
    <lineage>
        <taxon>Bacteria</taxon>
        <taxon>Pseudomonadati</taxon>
        <taxon>Bacteroidota</taxon>
        <taxon>Cytophagia</taxon>
        <taxon>Cytophagales</taxon>
        <taxon>Spirosomataceae</taxon>
        <taxon>Ravibacter</taxon>
    </lineage>
</organism>
<evidence type="ECO:0000313" key="3">
    <source>
        <dbReference type="Proteomes" id="UP001501508"/>
    </source>
</evidence>
<proteinExistence type="predicted"/>
<reference evidence="3" key="1">
    <citation type="journal article" date="2019" name="Int. J. Syst. Evol. Microbiol.">
        <title>The Global Catalogue of Microorganisms (GCM) 10K type strain sequencing project: providing services to taxonomists for standard genome sequencing and annotation.</title>
        <authorList>
            <consortium name="The Broad Institute Genomics Platform"/>
            <consortium name="The Broad Institute Genome Sequencing Center for Infectious Disease"/>
            <person name="Wu L."/>
            <person name="Ma J."/>
        </authorList>
    </citation>
    <scope>NUCLEOTIDE SEQUENCE [LARGE SCALE GENOMIC DNA]</scope>
    <source>
        <strain evidence="3">JCM 31920</strain>
    </source>
</reference>
<gene>
    <name evidence="2" type="ORF">GCM10023091_36700</name>
</gene>
<dbReference type="RefSeq" id="WP_345031894.1">
    <property type="nucleotide sequence ID" value="NZ_BAABEY010000033.1"/>
</dbReference>
<evidence type="ECO:0000256" key="1">
    <source>
        <dbReference type="SAM" id="MobiDB-lite"/>
    </source>
</evidence>
<comment type="caution">
    <text evidence="2">The sequence shown here is derived from an EMBL/GenBank/DDBJ whole genome shotgun (WGS) entry which is preliminary data.</text>
</comment>
<keyword evidence="3" id="KW-1185">Reference proteome</keyword>
<feature type="region of interest" description="Disordered" evidence="1">
    <location>
        <begin position="25"/>
        <end position="48"/>
    </location>
</feature>
<dbReference type="PROSITE" id="PS51257">
    <property type="entry name" value="PROKAR_LIPOPROTEIN"/>
    <property type="match status" value="1"/>
</dbReference>
<feature type="compositionally biased region" description="Polar residues" evidence="1">
    <location>
        <begin position="25"/>
        <end position="36"/>
    </location>
</feature>